<dbReference type="OrthoDB" id="7945987at2"/>
<dbReference type="AlphaFoldDB" id="A0A291GSW9"/>
<keyword evidence="2" id="KW-1185">Reference proteome</keyword>
<proteinExistence type="predicted"/>
<dbReference type="Gene3D" id="1.10.10.10">
    <property type="entry name" value="Winged helix-like DNA-binding domain superfamily/Winged helix DNA-binding domain"/>
    <property type="match status" value="1"/>
</dbReference>
<evidence type="ECO:0000313" key="2">
    <source>
        <dbReference type="Proteomes" id="UP000218165"/>
    </source>
</evidence>
<dbReference type="InterPro" id="IPR011991">
    <property type="entry name" value="ArsR-like_HTH"/>
</dbReference>
<evidence type="ECO:0000313" key="1">
    <source>
        <dbReference type="EMBL" id="ATG53084.1"/>
    </source>
</evidence>
<dbReference type="Proteomes" id="UP000218165">
    <property type="component" value="Chromosome"/>
</dbReference>
<name>A0A291GSW9_9MICO</name>
<dbReference type="InterPro" id="IPR036388">
    <property type="entry name" value="WH-like_DNA-bd_sf"/>
</dbReference>
<sequence length="179" mass="19326">MRAVSHPARWRVLQELWNGSTLTSTDAAELAGLSPSAMSYHLRRLAALGLVEQSASADGRERPWRASTDGLNMTGQPDESLGGMMMQNFAADIARALATPPPPDGDPRPWPANFAHRRVRMTRAESKALHARISAVITEAEEAGNARAERGDEAGEPAYRYDVFFAAAAADDGQETGRP</sequence>
<protein>
    <recommendedName>
        <fullName evidence="3">Transcriptional regulator</fullName>
    </recommendedName>
</protein>
<reference evidence="2" key="1">
    <citation type="submission" date="2017-09" db="EMBL/GenBank/DDBJ databases">
        <title>Brachybacterium sp. VM2412.</title>
        <authorList>
            <person name="Tak E.J."/>
            <person name="Bae J.-W."/>
        </authorList>
    </citation>
    <scope>NUCLEOTIDE SEQUENCE [LARGE SCALE GENOMIC DNA]</scope>
    <source>
        <strain evidence="2">VM2412</strain>
    </source>
</reference>
<dbReference type="CDD" id="cd00090">
    <property type="entry name" value="HTH_ARSR"/>
    <property type="match status" value="1"/>
</dbReference>
<dbReference type="InterPro" id="IPR036390">
    <property type="entry name" value="WH_DNA-bd_sf"/>
</dbReference>
<evidence type="ECO:0008006" key="3">
    <source>
        <dbReference type="Google" id="ProtNLM"/>
    </source>
</evidence>
<gene>
    <name evidence="1" type="ORF">CFK38_03100</name>
</gene>
<dbReference type="SUPFAM" id="SSF46785">
    <property type="entry name" value="Winged helix' DNA-binding domain"/>
    <property type="match status" value="1"/>
</dbReference>
<dbReference type="Pfam" id="PF12840">
    <property type="entry name" value="HTH_20"/>
    <property type="match status" value="1"/>
</dbReference>
<dbReference type="EMBL" id="CP023563">
    <property type="protein sequence ID" value="ATG53084.1"/>
    <property type="molecule type" value="Genomic_DNA"/>
</dbReference>
<accession>A0A291GSW9</accession>
<dbReference type="KEGG" id="brz:CFK38_03100"/>
<organism evidence="1 2">
    <name type="scientific">Brachybacterium vulturis</name>
    <dbReference type="NCBI Taxonomy" id="2017484"/>
    <lineage>
        <taxon>Bacteria</taxon>
        <taxon>Bacillati</taxon>
        <taxon>Actinomycetota</taxon>
        <taxon>Actinomycetes</taxon>
        <taxon>Micrococcales</taxon>
        <taxon>Dermabacteraceae</taxon>
        <taxon>Brachybacterium</taxon>
    </lineage>
</organism>